<sequence length="192" mass="21839">MANNEPSVEQEAERQLNPIACSHCRQRKRKCDRNLGLPIGFITRLEARLAETEEALFSLVQSIEDPENNQISLKPSSQRKDGRIREWDNLPLKDFGDVKVWYRNRAGLSDSSTVQDDTMELDLDQQEASIRVAPSDADPVEFTDDIQSSSGIEISQLDPEDNDIPRGENQNPVVSEGSKAREMEQKHPHMYF</sequence>
<keyword evidence="5" id="KW-1185">Reference proteome</keyword>
<dbReference type="AlphaFoldDB" id="A0A366S9L6"/>
<feature type="region of interest" description="Disordered" evidence="2">
    <location>
        <begin position="135"/>
        <end position="192"/>
    </location>
</feature>
<protein>
    <recommendedName>
        <fullName evidence="3">Zn(2)-C6 fungal-type domain-containing protein</fullName>
    </recommendedName>
</protein>
<dbReference type="Pfam" id="PF00172">
    <property type="entry name" value="Zn_clus"/>
    <property type="match status" value="1"/>
</dbReference>
<dbReference type="SUPFAM" id="SSF57701">
    <property type="entry name" value="Zn2/Cys6 DNA-binding domain"/>
    <property type="match status" value="1"/>
</dbReference>
<dbReference type="InterPro" id="IPR001138">
    <property type="entry name" value="Zn2Cys6_DnaBD"/>
</dbReference>
<dbReference type="GeneID" id="41990721"/>
<proteinExistence type="predicted"/>
<reference evidence="4 5" key="1">
    <citation type="submission" date="2018-06" db="EMBL/GenBank/DDBJ databases">
        <title>Fusarium incarnatum-equiseti species complex species 28.</title>
        <authorList>
            <person name="Gardiner D.M."/>
        </authorList>
    </citation>
    <scope>NUCLEOTIDE SEQUENCE [LARGE SCALE GENOMIC DNA]</scope>
    <source>
        <strain evidence="4 5">FIESC_28</strain>
    </source>
</reference>
<dbReference type="GO" id="GO:0000981">
    <property type="term" value="F:DNA-binding transcription factor activity, RNA polymerase II-specific"/>
    <property type="evidence" value="ECO:0007669"/>
    <property type="project" value="InterPro"/>
</dbReference>
<name>A0A366S9L6_9HYPO</name>
<dbReference type="RefSeq" id="XP_031020592.1">
    <property type="nucleotide sequence ID" value="XM_031155425.1"/>
</dbReference>
<dbReference type="CDD" id="cd00067">
    <property type="entry name" value="GAL4"/>
    <property type="match status" value="1"/>
</dbReference>
<evidence type="ECO:0000256" key="1">
    <source>
        <dbReference type="ARBA" id="ARBA00023242"/>
    </source>
</evidence>
<accession>A0A366S9L6</accession>
<dbReference type="InterPro" id="IPR036864">
    <property type="entry name" value="Zn2-C6_fun-type_DNA-bd_sf"/>
</dbReference>
<dbReference type="EMBL" id="QKXC01000031">
    <property type="protein sequence ID" value="RBR26001.1"/>
    <property type="molecule type" value="Genomic_DNA"/>
</dbReference>
<feature type="domain" description="Zn(2)-C6 fungal-type" evidence="3">
    <location>
        <begin position="20"/>
        <end position="34"/>
    </location>
</feature>
<dbReference type="OrthoDB" id="3862662at2759"/>
<evidence type="ECO:0000313" key="5">
    <source>
        <dbReference type="Proteomes" id="UP000253153"/>
    </source>
</evidence>
<feature type="compositionally biased region" description="Basic and acidic residues" evidence="2">
    <location>
        <begin position="178"/>
        <end position="192"/>
    </location>
</feature>
<dbReference type="GO" id="GO:0008270">
    <property type="term" value="F:zinc ion binding"/>
    <property type="evidence" value="ECO:0007669"/>
    <property type="project" value="InterPro"/>
</dbReference>
<evidence type="ECO:0000259" key="3">
    <source>
        <dbReference type="Pfam" id="PF00172"/>
    </source>
</evidence>
<comment type="caution">
    <text evidence="4">The sequence shown here is derived from an EMBL/GenBank/DDBJ whole genome shotgun (WGS) entry which is preliminary data.</text>
</comment>
<dbReference type="Proteomes" id="UP000253153">
    <property type="component" value="Unassembled WGS sequence"/>
</dbReference>
<evidence type="ECO:0000256" key="2">
    <source>
        <dbReference type="SAM" id="MobiDB-lite"/>
    </source>
</evidence>
<gene>
    <name evidence="4" type="ORF">FIESC28_01274</name>
</gene>
<organism evidence="4 5">
    <name type="scientific">Fusarium coffeatum</name>
    <dbReference type="NCBI Taxonomy" id="231269"/>
    <lineage>
        <taxon>Eukaryota</taxon>
        <taxon>Fungi</taxon>
        <taxon>Dikarya</taxon>
        <taxon>Ascomycota</taxon>
        <taxon>Pezizomycotina</taxon>
        <taxon>Sordariomycetes</taxon>
        <taxon>Hypocreomycetidae</taxon>
        <taxon>Hypocreales</taxon>
        <taxon>Nectriaceae</taxon>
        <taxon>Fusarium</taxon>
        <taxon>Fusarium incarnatum-equiseti species complex</taxon>
    </lineage>
</organism>
<keyword evidence="1" id="KW-0539">Nucleus</keyword>
<evidence type="ECO:0000313" key="4">
    <source>
        <dbReference type="EMBL" id="RBR26001.1"/>
    </source>
</evidence>